<gene>
    <name evidence="2" type="ORF">PIIN_08351</name>
</gene>
<evidence type="ECO:0000256" key="1">
    <source>
        <dbReference type="SAM" id="MobiDB-lite"/>
    </source>
</evidence>
<sequence>MLPTNQPIKAIPSPKIASEDTPVINVADIAGHGEQANTVRTSATTVIRAAAADDNVLEIPASTLDIGMTCGAHVVEVTWTNSGEFTGFLYTPCPDWLTTPTSTLPYQMATSPALTPMNVHQVPSGDSEAPTDGSFASQDMPNQEALTEYMGITWDDNSR</sequence>
<feature type="region of interest" description="Disordered" evidence="1">
    <location>
        <begin position="119"/>
        <end position="139"/>
    </location>
</feature>
<name>G4TSV6_SERID</name>
<dbReference type="AlphaFoldDB" id="G4TSV6"/>
<dbReference type="Proteomes" id="UP000007148">
    <property type="component" value="Unassembled WGS sequence"/>
</dbReference>
<proteinExistence type="predicted"/>
<dbReference type="InParanoid" id="G4TSV6"/>
<protein>
    <submittedName>
        <fullName evidence="2">Uncharacterized protein</fullName>
    </submittedName>
</protein>
<dbReference type="EMBL" id="CAFZ01000309">
    <property type="protein sequence ID" value="CCA74399.1"/>
    <property type="molecule type" value="Genomic_DNA"/>
</dbReference>
<evidence type="ECO:0000313" key="3">
    <source>
        <dbReference type="Proteomes" id="UP000007148"/>
    </source>
</evidence>
<keyword evidence="3" id="KW-1185">Reference proteome</keyword>
<reference evidence="2 3" key="1">
    <citation type="journal article" date="2011" name="PLoS Pathog.">
        <title>Endophytic Life Strategies Decoded by Genome and Transcriptome Analyses of the Mutualistic Root Symbiont Piriformospora indica.</title>
        <authorList>
            <person name="Zuccaro A."/>
            <person name="Lahrmann U."/>
            <person name="Guldener U."/>
            <person name="Langen G."/>
            <person name="Pfiffi S."/>
            <person name="Biedenkopf D."/>
            <person name="Wong P."/>
            <person name="Samans B."/>
            <person name="Grimm C."/>
            <person name="Basiewicz M."/>
            <person name="Murat C."/>
            <person name="Martin F."/>
            <person name="Kogel K.H."/>
        </authorList>
    </citation>
    <scope>NUCLEOTIDE SEQUENCE [LARGE SCALE GENOMIC DNA]</scope>
    <source>
        <strain evidence="2 3">DSM 11827</strain>
    </source>
</reference>
<accession>G4TSV6</accession>
<comment type="caution">
    <text evidence="2">The sequence shown here is derived from an EMBL/GenBank/DDBJ whole genome shotgun (WGS) entry which is preliminary data.</text>
</comment>
<dbReference type="HOGENOM" id="CLU_1661484_0_0_1"/>
<organism evidence="2 3">
    <name type="scientific">Serendipita indica (strain DSM 11827)</name>
    <name type="common">Root endophyte fungus</name>
    <name type="synonym">Piriformospora indica</name>
    <dbReference type="NCBI Taxonomy" id="1109443"/>
    <lineage>
        <taxon>Eukaryota</taxon>
        <taxon>Fungi</taxon>
        <taxon>Dikarya</taxon>
        <taxon>Basidiomycota</taxon>
        <taxon>Agaricomycotina</taxon>
        <taxon>Agaricomycetes</taxon>
        <taxon>Sebacinales</taxon>
        <taxon>Serendipitaceae</taxon>
        <taxon>Serendipita</taxon>
    </lineage>
</organism>
<evidence type="ECO:0000313" key="2">
    <source>
        <dbReference type="EMBL" id="CCA74399.1"/>
    </source>
</evidence>